<accession>A0A5B7EEP6</accession>
<comment type="caution">
    <text evidence="2">The sequence shown here is derived from an EMBL/GenBank/DDBJ whole genome shotgun (WGS) entry which is preliminary data.</text>
</comment>
<feature type="transmembrane region" description="Helical" evidence="1">
    <location>
        <begin position="38"/>
        <end position="59"/>
    </location>
</feature>
<sequence length="95" mass="10855">MHAMCCNNSIIQCIPFFHRSVWKTVFSNILHTLPHPDLLFMSSCPSIFFLSSTAPGLLCLSFQYHLLSYTLLLVSHVLFYLVRLAVPFPSVVLHM</sequence>
<keyword evidence="1" id="KW-0472">Membrane</keyword>
<keyword evidence="3" id="KW-1185">Reference proteome</keyword>
<organism evidence="2 3">
    <name type="scientific">Portunus trituberculatus</name>
    <name type="common">Swimming crab</name>
    <name type="synonym">Neptunus trituberculatus</name>
    <dbReference type="NCBI Taxonomy" id="210409"/>
    <lineage>
        <taxon>Eukaryota</taxon>
        <taxon>Metazoa</taxon>
        <taxon>Ecdysozoa</taxon>
        <taxon>Arthropoda</taxon>
        <taxon>Crustacea</taxon>
        <taxon>Multicrustacea</taxon>
        <taxon>Malacostraca</taxon>
        <taxon>Eumalacostraca</taxon>
        <taxon>Eucarida</taxon>
        <taxon>Decapoda</taxon>
        <taxon>Pleocyemata</taxon>
        <taxon>Brachyura</taxon>
        <taxon>Eubrachyura</taxon>
        <taxon>Portunoidea</taxon>
        <taxon>Portunidae</taxon>
        <taxon>Portuninae</taxon>
        <taxon>Portunus</taxon>
    </lineage>
</organism>
<dbReference type="Proteomes" id="UP000324222">
    <property type="component" value="Unassembled WGS sequence"/>
</dbReference>
<keyword evidence="1" id="KW-1133">Transmembrane helix</keyword>
<protein>
    <submittedName>
        <fullName evidence="2">Uncharacterized protein</fullName>
    </submittedName>
</protein>
<evidence type="ECO:0000256" key="1">
    <source>
        <dbReference type="SAM" id="Phobius"/>
    </source>
</evidence>
<dbReference type="EMBL" id="VSRR010002507">
    <property type="protein sequence ID" value="MPC31807.1"/>
    <property type="molecule type" value="Genomic_DNA"/>
</dbReference>
<gene>
    <name evidence="2" type="ORF">E2C01_025104</name>
</gene>
<evidence type="ECO:0000313" key="3">
    <source>
        <dbReference type="Proteomes" id="UP000324222"/>
    </source>
</evidence>
<proteinExistence type="predicted"/>
<name>A0A5B7EEP6_PORTR</name>
<feature type="transmembrane region" description="Helical" evidence="1">
    <location>
        <begin position="66"/>
        <end position="86"/>
    </location>
</feature>
<reference evidence="2 3" key="1">
    <citation type="submission" date="2019-05" db="EMBL/GenBank/DDBJ databases">
        <title>Another draft genome of Portunus trituberculatus and its Hox gene families provides insights of decapod evolution.</title>
        <authorList>
            <person name="Jeong J.-H."/>
            <person name="Song I."/>
            <person name="Kim S."/>
            <person name="Choi T."/>
            <person name="Kim D."/>
            <person name="Ryu S."/>
            <person name="Kim W."/>
        </authorList>
    </citation>
    <scope>NUCLEOTIDE SEQUENCE [LARGE SCALE GENOMIC DNA]</scope>
    <source>
        <tissue evidence="2">Muscle</tissue>
    </source>
</reference>
<keyword evidence="1" id="KW-0812">Transmembrane</keyword>
<evidence type="ECO:0000313" key="2">
    <source>
        <dbReference type="EMBL" id="MPC31807.1"/>
    </source>
</evidence>
<dbReference type="AlphaFoldDB" id="A0A5B7EEP6"/>